<gene>
    <name evidence="5" type="ORF">NQ317_013293</name>
</gene>
<name>A0ABQ9JS71_9CUCU</name>
<dbReference type="InterPro" id="IPR007175">
    <property type="entry name" value="Rpr2/Snm1/Rpp21"/>
</dbReference>
<accession>A0ABQ9JS71</accession>
<organism evidence="5 6">
    <name type="scientific">Molorchus minor</name>
    <dbReference type="NCBI Taxonomy" id="1323400"/>
    <lineage>
        <taxon>Eukaryota</taxon>
        <taxon>Metazoa</taxon>
        <taxon>Ecdysozoa</taxon>
        <taxon>Arthropoda</taxon>
        <taxon>Hexapoda</taxon>
        <taxon>Insecta</taxon>
        <taxon>Pterygota</taxon>
        <taxon>Neoptera</taxon>
        <taxon>Endopterygota</taxon>
        <taxon>Coleoptera</taxon>
        <taxon>Polyphaga</taxon>
        <taxon>Cucujiformia</taxon>
        <taxon>Chrysomeloidea</taxon>
        <taxon>Cerambycidae</taxon>
        <taxon>Lamiinae</taxon>
        <taxon>Monochamini</taxon>
        <taxon>Molorchus</taxon>
    </lineage>
</organism>
<evidence type="ECO:0000256" key="2">
    <source>
        <dbReference type="ARBA" id="ARBA00022723"/>
    </source>
</evidence>
<evidence type="ECO:0000313" key="6">
    <source>
        <dbReference type="Proteomes" id="UP001162164"/>
    </source>
</evidence>
<evidence type="ECO:0000313" key="5">
    <source>
        <dbReference type="EMBL" id="KAJ8980681.1"/>
    </source>
</evidence>
<keyword evidence="1" id="KW-0819">tRNA processing</keyword>
<dbReference type="Pfam" id="PF04032">
    <property type="entry name" value="Rpr2"/>
    <property type="match status" value="1"/>
</dbReference>
<dbReference type="EMBL" id="JAPWTJ010000244">
    <property type="protein sequence ID" value="KAJ8980681.1"/>
    <property type="molecule type" value="Genomic_DNA"/>
</dbReference>
<proteinExistence type="inferred from homology"/>
<feature type="non-terminal residue" evidence="5">
    <location>
        <position position="78"/>
    </location>
</feature>
<evidence type="ECO:0000256" key="4">
    <source>
        <dbReference type="ARBA" id="ARBA00038402"/>
    </source>
</evidence>
<dbReference type="Proteomes" id="UP001162164">
    <property type="component" value="Unassembled WGS sequence"/>
</dbReference>
<comment type="similarity">
    <text evidence="4">Belongs to the eukaryotic/archaeal RNase P protein component 4 family.</text>
</comment>
<dbReference type="PANTHER" id="PTHR14742:SF0">
    <property type="entry name" value="RIBONUCLEASE P PROTEIN SUBUNIT P21"/>
    <property type="match status" value="1"/>
</dbReference>
<evidence type="ECO:0000256" key="3">
    <source>
        <dbReference type="ARBA" id="ARBA00022833"/>
    </source>
</evidence>
<keyword evidence="3" id="KW-0862">Zinc</keyword>
<comment type="caution">
    <text evidence="5">The sequence shown here is derived from an EMBL/GenBank/DDBJ whole genome shotgun (WGS) entry which is preliminary data.</text>
</comment>
<evidence type="ECO:0000256" key="1">
    <source>
        <dbReference type="ARBA" id="ARBA00022694"/>
    </source>
</evidence>
<protein>
    <submittedName>
        <fullName evidence="5">Uncharacterized protein</fullName>
    </submittedName>
</protein>
<dbReference type="PANTHER" id="PTHR14742">
    <property type="entry name" value="RIBONUCLEASE P SUBUNIT P21"/>
    <property type="match status" value="1"/>
</dbReference>
<reference evidence="5" key="1">
    <citation type="journal article" date="2023" name="Insect Mol. Biol.">
        <title>Genome sequencing provides insights into the evolution of gene families encoding plant cell wall-degrading enzymes in longhorned beetles.</title>
        <authorList>
            <person name="Shin N.R."/>
            <person name="Okamura Y."/>
            <person name="Kirsch R."/>
            <person name="Pauchet Y."/>
        </authorList>
    </citation>
    <scope>NUCLEOTIDE SEQUENCE</scope>
    <source>
        <strain evidence="5">MMC_N1</strain>
    </source>
</reference>
<sequence>MGKLKKCAGKEGFQRMNYLYQASNTLITENAASNIAASLYMNLLVNVSKKTVQRLDIEIKRTICKGCRNLLLAGLTCK</sequence>
<keyword evidence="6" id="KW-1185">Reference proteome</keyword>
<keyword evidence="2" id="KW-0479">Metal-binding</keyword>